<evidence type="ECO:0000313" key="10">
    <source>
        <dbReference type="Proteomes" id="UP000199058"/>
    </source>
</evidence>
<dbReference type="InterPro" id="IPR002052">
    <property type="entry name" value="DNA_methylase_N6_adenine_CS"/>
</dbReference>
<dbReference type="NCBIfam" id="TIGR00095">
    <property type="entry name" value="16S rRNA (guanine(966)-N(2))-methyltransferase RsmD"/>
    <property type="match status" value="1"/>
</dbReference>
<keyword evidence="5 8" id="KW-0489">Methyltransferase</keyword>
<comment type="similarity">
    <text evidence="2 8">Belongs to the methyltransferase superfamily. RsmD family.</text>
</comment>
<evidence type="ECO:0000256" key="5">
    <source>
        <dbReference type="ARBA" id="ARBA00022603"/>
    </source>
</evidence>
<organism evidence="9 10">
    <name type="scientific">Marinospirillum celere</name>
    <dbReference type="NCBI Taxonomy" id="1122252"/>
    <lineage>
        <taxon>Bacteria</taxon>
        <taxon>Pseudomonadati</taxon>
        <taxon>Pseudomonadota</taxon>
        <taxon>Gammaproteobacteria</taxon>
        <taxon>Oceanospirillales</taxon>
        <taxon>Oceanospirillaceae</taxon>
        <taxon>Marinospirillum</taxon>
    </lineage>
</organism>
<dbReference type="Pfam" id="PF03602">
    <property type="entry name" value="Cons_hypoth95"/>
    <property type="match status" value="1"/>
</dbReference>
<comment type="catalytic activity">
    <reaction evidence="7 8">
        <text>guanosine(966) in 16S rRNA + S-adenosyl-L-methionine = N(2)-methylguanosine(966) in 16S rRNA + S-adenosyl-L-homocysteine + H(+)</text>
        <dbReference type="Rhea" id="RHEA:23548"/>
        <dbReference type="Rhea" id="RHEA-COMP:10211"/>
        <dbReference type="Rhea" id="RHEA-COMP:10212"/>
        <dbReference type="ChEBI" id="CHEBI:15378"/>
        <dbReference type="ChEBI" id="CHEBI:57856"/>
        <dbReference type="ChEBI" id="CHEBI:59789"/>
        <dbReference type="ChEBI" id="CHEBI:74269"/>
        <dbReference type="ChEBI" id="CHEBI:74481"/>
        <dbReference type="EC" id="2.1.1.171"/>
    </reaction>
</comment>
<dbReference type="InterPro" id="IPR004398">
    <property type="entry name" value="RNA_MeTrfase_RsmD"/>
</dbReference>
<dbReference type="InterPro" id="IPR029063">
    <property type="entry name" value="SAM-dependent_MTases_sf"/>
</dbReference>
<dbReference type="RefSeq" id="WP_091964383.1">
    <property type="nucleotide sequence ID" value="NZ_FOLH01000005.1"/>
</dbReference>
<dbReference type="EMBL" id="FOLH01000005">
    <property type="protein sequence ID" value="SFC40723.1"/>
    <property type="molecule type" value="Genomic_DNA"/>
</dbReference>
<accession>A0A1I1J449</accession>
<dbReference type="GO" id="GO:0052913">
    <property type="term" value="F:16S rRNA (guanine(966)-N(2))-methyltransferase activity"/>
    <property type="evidence" value="ECO:0007669"/>
    <property type="project" value="UniProtKB-EC"/>
</dbReference>
<evidence type="ECO:0000256" key="8">
    <source>
        <dbReference type="PIRNR" id="PIRNR004553"/>
    </source>
</evidence>
<dbReference type="PIRSF" id="PIRSF004553">
    <property type="entry name" value="CHP00095"/>
    <property type="match status" value="1"/>
</dbReference>
<dbReference type="PROSITE" id="PS00092">
    <property type="entry name" value="N6_MTASE"/>
    <property type="match status" value="1"/>
</dbReference>
<protein>
    <recommendedName>
        <fullName evidence="4 8">Ribosomal RNA small subunit methyltransferase D</fullName>
        <ecNumber evidence="3 8">2.1.1.171</ecNumber>
    </recommendedName>
</protein>
<evidence type="ECO:0000256" key="3">
    <source>
        <dbReference type="ARBA" id="ARBA00012141"/>
    </source>
</evidence>
<keyword evidence="6 8" id="KW-0808">Transferase</keyword>
<keyword evidence="8" id="KW-0698">rRNA processing</keyword>
<name>A0A1I1J449_9GAMM</name>
<keyword evidence="10" id="KW-1185">Reference proteome</keyword>
<evidence type="ECO:0000256" key="1">
    <source>
        <dbReference type="ARBA" id="ARBA00002649"/>
    </source>
</evidence>
<dbReference type="AlphaFoldDB" id="A0A1I1J449"/>
<comment type="function">
    <text evidence="1 8">Specifically methylates the guanine in position 966 of 16S rRNA in the assembled 30S particle.</text>
</comment>
<reference evidence="9 10" key="1">
    <citation type="submission" date="2016-10" db="EMBL/GenBank/DDBJ databases">
        <authorList>
            <person name="de Groot N.N."/>
        </authorList>
    </citation>
    <scope>NUCLEOTIDE SEQUENCE [LARGE SCALE GENOMIC DNA]</scope>
    <source>
        <strain evidence="9 10">DSM 18438</strain>
    </source>
</reference>
<dbReference type="PANTHER" id="PTHR43542:SF1">
    <property type="entry name" value="METHYLTRANSFERASE"/>
    <property type="match status" value="1"/>
</dbReference>
<dbReference type="OrthoDB" id="9803017at2"/>
<gene>
    <name evidence="9" type="ORF">SAMN05660443_2552</name>
</gene>
<dbReference type="EC" id="2.1.1.171" evidence="3 8"/>
<evidence type="ECO:0000256" key="6">
    <source>
        <dbReference type="ARBA" id="ARBA00022679"/>
    </source>
</evidence>
<dbReference type="SUPFAM" id="SSF53335">
    <property type="entry name" value="S-adenosyl-L-methionine-dependent methyltransferases"/>
    <property type="match status" value="1"/>
</dbReference>
<dbReference type="Gene3D" id="3.40.50.150">
    <property type="entry name" value="Vaccinia Virus protein VP39"/>
    <property type="match status" value="1"/>
</dbReference>
<evidence type="ECO:0000256" key="7">
    <source>
        <dbReference type="ARBA" id="ARBA00048326"/>
    </source>
</evidence>
<evidence type="ECO:0000313" key="9">
    <source>
        <dbReference type="EMBL" id="SFC40723.1"/>
    </source>
</evidence>
<evidence type="ECO:0000256" key="2">
    <source>
        <dbReference type="ARBA" id="ARBA00005269"/>
    </source>
</evidence>
<dbReference type="GO" id="GO:0003676">
    <property type="term" value="F:nucleic acid binding"/>
    <property type="evidence" value="ECO:0007669"/>
    <property type="project" value="InterPro"/>
</dbReference>
<sequence length="198" mass="22028">MPKRQKSLKQGLQGQVRIIGGDWSGRKLPVPEAEGLRPTSDRVKETLFNWLQFDLPASRCLDVFAGSGALAMESLSRGAARVLLLEKEPRVAKHLRESLMVLAESRAEVLNADSLAYLNQPASEQFDLVFLDPPFTQGLLEPACQLLQENGWLAPGAKIYLEIEKQAPALQVPNGWQQLKQKEAGEVRFSLYQGYADK</sequence>
<dbReference type="CDD" id="cd02440">
    <property type="entry name" value="AdoMet_MTases"/>
    <property type="match status" value="1"/>
</dbReference>
<keyword evidence="8" id="KW-0949">S-adenosyl-L-methionine</keyword>
<dbReference type="PANTHER" id="PTHR43542">
    <property type="entry name" value="METHYLTRANSFERASE"/>
    <property type="match status" value="1"/>
</dbReference>
<dbReference type="STRING" id="1122252.SAMN05660443_2552"/>
<dbReference type="Proteomes" id="UP000199058">
    <property type="component" value="Unassembled WGS sequence"/>
</dbReference>
<proteinExistence type="inferred from homology"/>
<evidence type="ECO:0000256" key="4">
    <source>
        <dbReference type="ARBA" id="ARBA00013682"/>
    </source>
</evidence>